<gene>
    <name evidence="1" type="ORF">BCL90_5234</name>
</gene>
<protein>
    <submittedName>
        <fullName evidence="1">Uncharacterized protein</fullName>
    </submittedName>
</protein>
<dbReference type="AlphaFoldDB" id="A0A497XRH1"/>
<organism evidence="1 2">
    <name type="scientific">Pedobacter alluvionis</name>
    <dbReference type="NCBI Taxonomy" id="475253"/>
    <lineage>
        <taxon>Bacteria</taxon>
        <taxon>Pseudomonadati</taxon>
        <taxon>Bacteroidota</taxon>
        <taxon>Sphingobacteriia</taxon>
        <taxon>Sphingobacteriales</taxon>
        <taxon>Sphingobacteriaceae</taxon>
        <taxon>Pedobacter</taxon>
    </lineage>
</organism>
<comment type="caution">
    <text evidence="1">The sequence shown here is derived from an EMBL/GenBank/DDBJ whole genome shotgun (WGS) entry which is preliminary data.</text>
</comment>
<reference evidence="1 2" key="1">
    <citation type="submission" date="2018-10" db="EMBL/GenBank/DDBJ databases">
        <title>Genomic Encyclopedia of Archaeal and Bacterial Type Strains, Phase II (KMG-II): from individual species to whole genera.</title>
        <authorList>
            <person name="Goeker M."/>
        </authorList>
    </citation>
    <scope>NUCLEOTIDE SEQUENCE [LARGE SCALE GENOMIC DNA]</scope>
    <source>
        <strain evidence="1 2">DSM 19624</strain>
    </source>
</reference>
<dbReference type="Proteomes" id="UP000273898">
    <property type="component" value="Unassembled WGS sequence"/>
</dbReference>
<evidence type="ECO:0000313" key="1">
    <source>
        <dbReference type="EMBL" id="RLJ69312.1"/>
    </source>
</evidence>
<evidence type="ECO:0000313" key="2">
    <source>
        <dbReference type="Proteomes" id="UP000273898"/>
    </source>
</evidence>
<sequence>MEIRKLKSSDDLVKLSQQILELLDGLPVCSAIKVLNSCKDIIPDKSMINASQDWKLYFEDHL</sequence>
<accession>A0A497XRH1</accession>
<dbReference type="EMBL" id="RCCK01000017">
    <property type="protein sequence ID" value="RLJ69312.1"/>
    <property type="molecule type" value="Genomic_DNA"/>
</dbReference>
<proteinExistence type="predicted"/>
<name>A0A497XRH1_9SPHI</name>